<accession>A0A426X2Y0</accession>
<evidence type="ECO:0000313" key="4">
    <source>
        <dbReference type="Proteomes" id="UP000287651"/>
    </source>
</evidence>
<name>A0A426X2Y0_ENSVE</name>
<evidence type="ECO:0000259" key="2">
    <source>
        <dbReference type="Pfam" id="PF04195"/>
    </source>
</evidence>
<proteinExistence type="predicted"/>
<comment type="caution">
    <text evidence="3">The sequence shown here is derived from an EMBL/GenBank/DDBJ whole genome shotgun (WGS) entry which is preliminary data.</text>
</comment>
<feature type="region of interest" description="Disordered" evidence="1">
    <location>
        <begin position="303"/>
        <end position="335"/>
    </location>
</feature>
<feature type="domain" description="Transposase (putative) gypsy type" evidence="2">
    <location>
        <begin position="112"/>
        <end position="176"/>
    </location>
</feature>
<dbReference type="Proteomes" id="UP000287651">
    <property type="component" value="Unassembled WGS sequence"/>
</dbReference>
<dbReference type="Pfam" id="PF04195">
    <property type="entry name" value="Transposase_28"/>
    <property type="match status" value="1"/>
</dbReference>
<feature type="compositionally biased region" description="Polar residues" evidence="1">
    <location>
        <begin position="30"/>
        <end position="46"/>
    </location>
</feature>
<evidence type="ECO:0000256" key="1">
    <source>
        <dbReference type="SAM" id="MobiDB-lite"/>
    </source>
</evidence>
<dbReference type="PANTHER" id="PTHR31099:SF28">
    <property type="entry name" value="F5J5.12"/>
    <property type="match status" value="1"/>
</dbReference>
<protein>
    <recommendedName>
        <fullName evidence="2">Transposase (putative) gypsy type domain-containing protein</fullName>
    </recommendedName>
</protein>
<dbReference type="InterPro" id="IPR007321">
    <property type="entry name" value="Transposase_28"/>
</dbReference>
<reference evidence="3 4" key="1">
    <citation type="journal article" date="2014" name="Agronomy (Basel)">
        <title>A Draft Genome Sequence for Ensete ventricosum, the Drought-Tolerant Tree Against Hunger.</title>
        <authorList>
            <person name="Harrison J."/>
            <person name="Moore K.A."/>
            <person name="Paszkiewicz K."/>
            <person name="Jones T."/>
            <person name="Grant M."/>
            <person name="Ambacheew D."/>
            <person name="Muzemil S."/>
            <person name="Studholme D.J."/>
        </authorList>
    </citation>
    <scope>NUCLEOTIDE SEQUENCE [LARGE SCALE GENOMIC DNA]</scope>
</reference>
<feature type="region of interest" description="Disordered" evidence="1">
    <location>
        <begin position="1"/>
        <end position="49"/>
    </location>
</feature>
<gene>
    <name evidence="3" type="ORF">B296_00057693</name>
</gene>
<sequence>MVSSPLFLVSSFSSAPSSPVPPPREEEYRSSGSLGNQSGPESSSSGVMARADAKALQALEAMKSHHDFDSTMSLESLASIRKHFNISNEYVLHALGPGQRPYHPCPGGFSISIDALEAGLRFPFHPVIGEYLRWWRVSPGQVAPNSWRYIITFLGECKGSGIVSTRDLFLSCFHLCGGQGGYYLTSRVGFRVGGASSNNKGWKAQFLFVSRRRGWDFGIEWSAHPVRNVPPNLSDDETNLIGQLKVVMSASQAIRSLTKEWLVKVGHSPASRGMPCLFTYDMMRGNPRTGGGVSRSCALNPGFNTATSSPRKADRVATKGKGPADVPEEPWASRRKSKSVRELYSASAGVDGRDYHVIRMCNIPEKALDAPLEADLRPLTHGILLATDLYTLPSEVLMDGVAKAMVLVITSLDSKLNLLHQEVQDLKEGGDPDAVTATEVRASEALLGNLQQGDHISLYSRSR</sequence>
<dbReference type="AlphaFoldDB" id="A0A426X2Y0"/>
<organism evidence="3 4">
    <name type="scientific">Ensete ventricosum</name>
    <name type="common">Abyssinian banana</name>
    <name type="synonym">Musa ensete</name>
    <dbReference type="NCBI Taxonomy" id="4639"/>
    <lineage>
        <taxon>Eukaryota</taxon>
        <taxon>Viridiplantae</taxon>
        <taxon>Streptophyta</taxon>
        <taxon>Embryophyta</taxon>
        <taxon>Tracheophyta</taxon>
        <taxon>Spermatophyta</taxon>
        <taxon>Magnoliopsida</taxon>
        <taxon>Liliopsida</taxon>
        <taxon>Zingiberales</taxon>
        <taxon>Musaceae</taxon>
        <taxon>Ensete</taxon>
    </lineage>
</organism>
<dbReference type="EMBL" id="AMZH03028145">
    <property type="protein sequence ID" value="RRT33837.1"/>
    <property type="molecule type" value="Genomic_DNA"/>
</dbReference>
<dbReference type="PANTHER" id="PTHR31099">
    <property type="entry name" value="OS06G0165300 PROTEIN"/>
    <property type="match status" value="1"/>
</dbReference>
<evidence type="ECO:0000313" key="3">
    <source>
        <dbReference type="EMBL" id="RRT33837.1"/>
    </source>
</evidence>
<feature type="compositionally biased region" description="Low complexity" evidence="1">
    <location>
        <begin position="1"/>
        <end position="17"/>
    </location>
</feature>